<name>A0A9P4V4E0_9PLEO</name>
<sequence length="131" mass="13722">MRITGTLAPSAISELKWASPLLLFRRVSATDATESSKCLDKPSTSRRASLLMRNKGVADDCAATMLDVGAGLRCGWPGRAGTSEDLHEASLVFAGLGGWGARLELSSGVSWATISVLPLYSGIFFVANCGS</sequence>
<reference evidence="1" key="1">
    <citation type="journal article" date="2020" name="Stud. Mycol.">
        <title>101 Dothideomycetes genomes: a test case for predicting lifestyles and emergence of pathogens.</title>
        <authorList>
            <person name="Haridas S."/>
            <person name="Albert R."/>
            <person name="Binder M."/>
            <person name="Bloem J."/>
            <person name="Labutti K."/>
            <person name="Salamov A."/>
            <person name="Andreopoulos B."/>
            <person name="Baker S."/>
            <person name="Barry K."/>
            <person name="Bills G."/>
            <person name="Bluhm B."/>
            <person name="Cannon C."/>
            <person name="Castanera R."/>
            <person name="Culley D."/>
            <person name="Daum C."/>
            <person name="Ezra D."/>
            <person name="Gonzalez J."/>
            <person name="Henrissat B."/>
            <person name="Kuo A."/>
            <person name="Liang C."/>
            <person name="Lipzen A."/>
            <person name="Lutzoni F."/>
            <person name="Magnuson J."/>
            <person name="Mondo S."/>
            <person name="Nolan M."/>
            <person name="Ohm R."/>
            <person name="Pangilinan J."/>
            <person name="Park H.-J."/>
            <person name="Ramirez L."/>
            <person name="Alfaro M."/>
            <person name="Sun H."/>
            <person name="Tritt A."/>
            <person name="Yoshinaga Y."/>
            <person name="Zwiers L.-H."/>
            <person name="Turgeon B."/>
            <person name="Goodwin S."/>
            <person name="Spatafora J."/>
            <person name="Crous P."/>
            <person name="Grigoriev I."/>
        </authorList>
    </citation>
    <scope>NUCLEOTIDE SEQUENCE</scope>
    <source>
        <strain evidence="1">CBS 125425</strain>
    </source>
</reference>
<dbReference type="Proteomes" id="UP000799444">
    <property type="component" value="Unassembled WGS sequence"/>
</dbReference>
<protein>
    <submittedName>
        <fullName evidence="1">Uncharacterized protein</fullName>
    </submittedName>
</protein>
<dbReference type="AlphaFoldDB" id="A0A9P4V4E0"/>
<evidence type="ECO:0000313" key="1">
    <source>
        <dbReference type="EMBL" id="KAF2735255.1"/>
    </source>
</evidence>
<keyword evidence="2" id="KW-1185">Reference proteome</keyword>
<evidence type="ECO:0000313" key="2">
    <source>
        <dbReference type="Proteomes" id="UP000799444"/>
    </source>
</evidence>
<accession>A0A9P4V4E0</accession>
<gene>
    <name evidence="1" type="ORF">EJ04DRAFT_219517</name>
</gene>
<dbReference type="EMBL" id="ML996138">
    <property type="protein sequence ID" value="KAF2735255.1"/>
    <property type="molecule type" value="Genomic_DNA"/>
</dbReference>
<organism evidence="1 2">
    <name type="scientific">Polyplosphaeria fusca</name>
    <dbReference type="NCBI Taxonomy" id="682080"/>
    <lineage>
        <taxon>Eukaryota</taxon>
        <taxon>Fungi</taxon>
        <taxon>Dikarya</taxon>
        <taxon>Ascomycota</taxon>
        <taxon>Pezizomycotina</taxon>
        <taxon>Dothideomycetes</taxon>
        <taxon>Pleosporomycetidae</taxon>
        <taxon>Pleosporales</taxon>
        <taxon>Tetraplosphaeriaceae</taxon>
        <taxon>Polyplosphaeria</taxon>
    </lineage>
</organism>
<proteinExistence type="predicted"/>
<comment type="caution">
    <text evidence="1">The sequence shown here is derived from an EMBL/GenBank/DDBJ whole genome shotgun (WGS) entry which is preliminary data.</text>
</comment>